<feature type="region of interest" description="Disordered" evidence="1">
    <location>
        <begin position="125"/>
        <end position="145"/>
    </location>
</feature>
<comment type="caution">
    <text evidence="2">The sequence shown here is derived from an EMBL/GenBank/DDBJ whole genome shotgun (WGS) entry which is preliminary data.</text>
</comment>
<keyword evidence="3" id="KW-1185">Reference proteome</keyword>
<accession>A0A917ZF45</accession>
<protein>
    <recommendedName>
        <fullName evidence="4">PAS domain-containing protein</fullName>
    </recommendedName>
</protein>
<reference evidence="2 3" key="1">
    <citation type="journal article" date="2014" name="Int. J. Syst. Evol. Microbiol.">
        <title>Complete genome sequence of Corynebacterium casei LMG S-19264T (=DSM 44701T), isolated from a smear-ripened cheese.</title>
        <authorList>
            <consortium name="US DOE Joint Genome Institute (JGI-PGF)"/>
            <person name="Walter F."/>
            <person name="Albersmeier A."/>
            <person name="Kalinowski J."/>
            <person name="Ruckert C."/>
        </authorList>
    </citation>
    <scope>NUCLEOTIDE SEQUENCE [LARGE SCALE GENOMIC DNA]</scope>
    <source>
        <strain evidence="2 3">CGMCC 1.7286</strain>
    </source>
</reference>
<organism evidence="2 3">
    <name type="scientific">Marinobacterium nitratireducens</name>
    <dbReference type="NCBI Taxonomy" id="518897"/>
    <lineage>
        <taxon>Bacteria</taxon>
        <taxon>Pseudomonadati</taxon>
        <taxon>Pseudomonadota</taxon>
        <taxon>Gammaproteobacteria</taxon>
        <taxon>Oceanospirillales</taxon>
        <taxon>Oceanospirillaceae</taxon>
        <taxon>Marinobacterium</taxon>
    </lineage>
</organism>
<dbReference type="AlphaFoldDB" id="A0A917ZF45"/>
<evidence type="ECO:0000256" key="1">
    <source>
        <dbReference type="SAM" id="MobiDB-lite"/>
    </source>
</evidence>
<dbReference type="RefSeq" id="WP_188860290.1">
    <property type="nucleotide sequence ID" value="NZ_BMLT01000004.1"/>
</dbReference>
<evidence type="ECO:0000313" key="3">
    <source>
        <dbReference type="Proteomes" id="UP000599578"/>
    </source>
</evidence>
<proteinExistence type="predicted"/>
<sequence>MTERHGQDSLQLNALLATLDQAVLFVNAQQHILRCTRGALGWLQPEGLTGQALSGLFPADMARAIGVAMDRAQTESKPQTLLLELQPERLPAWRPLGLRQARTVELRVAAAAPGWLLVMREQDAAQSERGSSRTQRDSLAAVSPRAELRLSLPRARRAATSAPAAAGA</sequence>
<gene>
    <name evidence="2" type="ORF">GCM10011348_18390</name>
</gene>
<dbReference type="EMBL" id="BMLT01000004">
    <property type="protein sequence ID" value="GGO80824.1"/>
    <property type="molecule type" value="Genomic_DNA"/>
</dbReference>
<evidence type="ECO:0000313" key="2">
    <source>
        <dbReference type="EMBL" id="GGO80824.1"/>
    </source>
</evidence>
<name>A0A917ZF45_9GAMM</name>
<evidence type="ECO:0008006" key="4">
    <source>
        <dbReference type="Google" id="ProtNLM"/>
    </source>
</evidence>
<dbReference type="Proteomes" id="UP000599578">
    <property type="component" value="Unassembled WGS sequence"/>
</dbReference>